<proteinExistence type="predicted"/>
<dbReference type="OrthoDB" id="1680711at2"/>
<reference evidence="1 2" key="1">
    <citation type="submission" date="2018-06" db="EMBL/GenBank/DDBJ databases">
        <authorList>
            <person name="Strepis N."/>
        </authorList>
    </citation>
    <scope>NUCLEOTIDE SEQUENCE [LARGE SCALE GENOMIC DNA]</scope>
    <source>
        <strain evidence="1">LUCI</strain>
    </source>
</reference>
<evidence type="ECO:0000313" key="2">
    <source>
        <dbReference type="Proteomes" id="UP000277811"/>
    </source>
</evidence>
<dbReference type="EMBL" id="UPPP01000056">
    <property type="protein sequence ID" value="VBB05473.1"/>
    <property type="molecule type" value="Genomic_DNA"/>
</dbReference>
<keyword evidence="2" id="KW-1185">Reference proteome</keyword>
<sequence>MSILDKVNAETRNIFNLFFDKEPLNYFEAAGLYGIISQGRNNIALLEVMYNHAQDPDLKNLILAAIDDQTLPVVEEAENLLQKGGVALPELSFSHRELHNEALDIPRDVRISDKEIALSLSNMGRASQLVLLSTLHQSYQLNIALVYREQLDSALDWSYRLLELMLERGWLPHMTKVEH</sequence>
<evidence type="ECO:0008006" key="3">
    <source>
        <dbReference type="Google" id="ProtNLM"/>
    </source>
</evidence>
<dbReference type="Pfam" id="PF11553">
    <property type="entry name" value="DUF3231"/>
    <property type="match status" value="1"/>
</dbReference>
<name>A0A498R5K3_9FIRM</name>
<dbReference type="AlphaFoldDB" id="A0A498R5K3"/>
<protein>
    <recommendedName>
        <fullName evidence="3">DUF3231 family protein</fullName>
    </recommendedName>
</protein>
<dbReference type="InterPro" id="IPR021617">
    <property type="entry name" value="DUF3231"/>
</dbReference>
<dbReference type="InterPro" id="IPR012347">
    <property type="entry name" value="Ferritin-like"/>
</dbReference>
<evidence type="ECO:0000313" key="1">
    <source>
        <dbReference type="EMBL" id="VBB05473.1"/>
    </source>
</evidence>
<dbReference type="Proteomes" id="UP000277811">
    <property type="component" value="Unassembled WGS sequence"/>
</dbReference>
<dbReference type="Gene3D" id="1.20.1260.10">
    <property type="match status" value="1"/>
</dbReference>
<accession>A0A498R5K3</accession>
<dbReference type="RefSeq" id="WP_122626463.1">
    <property type="nucleotide sequence ID" value="NZ_UPPP01000056.1"/>
</dbReference>
<gene>
    <name evidence="1" type="ORF">LUCI_0683</name>
</gene>
<organism evidence="1 2">
    <name type="scientific">Lucifera butyrica</name>
    <dbReference type="NCBI Taxonomy" id="1351585"/>
    <lineage>
        <taxon>Bacteria</taxon>
        <taxon>Bacillati</taxon>
        <taxon>Bacillota</taxon>
        <taxon>Negativicutes</taxon>
        <taxon>Veillonellales</taxon>
        <taxon>Veillonellaceae</taxon>
        <taxon>Lucifera</taxon>
    </lineage>
</organism>